<protein>
    <submittedName>
        <fullName evidence="1">Uncharacterized protein</fullName>
    </submittedName>
</protein>
<dbReference type="Proteomes" id="UP001202328">
    <property type="component" value="Unassembled WGS sequence"/>
</dbReference>
<reference evidence="1" key="1">
    <citation type="submission" date="2022-04" db="EMBL/GenBank/DDBJ databases">
        <title>A functionally conserved STORR gene fusion in Papaver species that diverged 16.8 million years ago.</title>
        <authorList>
            <person name="Catania T."/>
        </authorList>
    </citation>
    <scope>NUCLEOTIDE SEQUENCE</scope>
    <source>
        <strain evidence="1">S-188037</strain>
    </source>
</reference>
<keyword evidence="2" id="KW-1185">Reference proteome</keyword>
<gene>
    <name evidence="1" type="ORF">MKW98_014206</name>
</gene>
<dbReference type="EMBL" id="JAJJMB010010315">
    <property type="protein sequence ID" value="KAI3909789.1"/>
    <property type="molecule type" value="Genomic_DNA"/>
</dbReference>
<name>A0AAD4XER0_9MAGN</name>
<accession>A0AAD4XER0</accession>
<sequence length="74" mass="8013">MTPTLSAKIIGRIRDYPAISGQITVGIGEGVSPSAATDLIARLILAPPLIQTYGWESVFVLLIWISWSNLAPEY</sequence>
<organism evidence="1 2">
    <name type="scientific">Papaver atlanticum</name>
    <dbReference type="NCBI Taxonomy" id="357466"/>
    <lineage>
        <taxon>Eukaryota</taxon>
        <taxon>Viridiplantae</taxon>
        <taxon>Streptophyta</taxon>
        <taxon>Embryophyta</taxon>
        <taxon>Tracheophyta</taxon>
        <taxon>Spermatophyta</taxon>
        <taxon>Magnoliopsida</taxon>
        <taxon>Ranunculales</taxon>
        <taxon>Papaveraceae</taxon>
        <taxon>Papaveroideae</taxon>
        <taxon>Papaver</taxon>
    </lineage>
</organism>
<comment type="caution">
    <text evidence="1">The sequence shown here is derived from an EMBL/GenBank/DDBJ whole genome shotgun (WGS) entry which is preliminary data.</text>
</comment>
<proteinExistence type="predicted"/>
<evidence type="ECO:0000313" key="1">
    <source>
        <dbReference type="EMBL" id="KAI3909789.1"/>
    </source>
</evidence>
<dbReference type="AlphaFoldDB" id="A0AAD4XER0"/>
<evidence type="ECO:0000313" key="2">
    <source>
        <dbReference type="Proteomes" id="UP001202328"/>
    </source>
</evidence>